<accession>A0A5J4KK75</accession>
<evidence type="ECO:0000256" key="2">
    <source>
        <dbReference type="ARBA" id="ARBA00022679"/>
    </source>
</evidence>
<organism evidence="4 5">
    <name type="scientific">Dictyobacter vulcani</name>
    <dbReference type="NCBI Taxonomy" id="2607529"/>
    <lineage>
        <taxon>Bacteria</taxon>
        <taxon>Bacillati</taxon>
        <taxon>Chloroflexota</taxon>
        <taxon>Ktedonobacteria</taxon>
        <taxon>Ktedonobacterales</taxon>
        <taxon>Dictyobacteraceae</taxon>
        <taxon>Dictyobacter</taxon>
    </lineage>
</organism>
<dbReference type="InterPro" id="IPR029063">
    <property type="entry name" value="SAM-dependent_MTases_sf"/>
</dbReference>
<dbReference type="Gene3D" id="3.40.50.150">
    <property type="entry name" value="Vaccinia Virus protein VP39"/>
    <property type="match status" value="1"/>
</dbReference>
<keyword evidence="5" id="KW-1185">Reference proteome</keyword>
<gene>
    <name evidence="4" type="ORF">KDW_07310</name>
</gene>
<evidence type="ECO:0000313" key="5">
    <source>
        <dbReference type="Proteomes" id="UP000326912"/>
    </source>
</evidence>
<proteinExistence type="predicted"/>
<comment type="caution">
    <text evidence="4">The sequence shown here is derived from an EMBL/GenBank/DDBJ whole genome shotgun (WGS) entry which is preliminary data.</text>
</comment>
<evidence type="ECO:0000256" key="3">
    <source>
        <dbReference type="ARBA" id="ARBA00022691"/>
    </source>
</evidence>
<dbReference type="Proteomes" id="UP000326912">
    <property type="component" value="Unassembled WGS sequence"/>
</dbReference>
<evidence type="ECO:0000313" key="4">
    <source>
        <dbReference type="EMBL" id="GER86569.1"/>
    </source>
</evidence>
<keyword evidence="3" id="KW-0949">S-adenosyl-L-methionine</keyword>
<dbReference type="SUPFAM" id="SSF53335">
    <property type="entry name" value="S-adenosyl-L-methionine-dependent methyltransferases"/>
    <property type="match status" value="1"/>
</dbReference>
<dbReference type="GO" id="GO:0032259">
    <property type="term" value="P:methylation"/>
    <property type="evidence" value="ECO:0007669"/>
    <property type="project" value="UniProtKB-KW"/>
</dbReference>
<evidence type="ECO:0000256" key="1">
    <source>
        <dbReference type="ARBA" id="ARBA00022603"/>
    </source>
</evidence>
<keyword evidence="1" id="KW-0489">Methyltransferase</keyword>
<keyword evidence="2" id="KW-0808">Transferase</keyword>
<dbReference type="InterPro" id="IPR023576">
    <property type="entry name" value="UbiE/COQ5_MeTrFase_CS"/>
</dbReference>
<dbReference type="GO" id="GO:0008168">
    <property type="term" value="F:methyltransferase activity"/>
    <property type="evidence" value="ECO:0007669"/>
    <property type="project" value="UniProtKB-KW"/>
</dbReference>
<dbReference type="AlphaFoldDB" id="A0A5J4KK75"/>
<sequence length="209" mass="23663">MAEMAQEFPQAQIYGIDTDAPASHIQFSSQCHFNNNDILKGLPYHENTFHFVHQRLLVGGIPTSQWPFILHELVRVTRPGGWIELLETGNIYHHAGPATAQLRAWWDEGMTIHGFDLSSVPTINRLLTNHGLINVHMEKIQVPLGAWAGRAGELLGIDIFAVFKSLKGVYVNKLGIQPELFDEVVAHLPKEWECHHTTYEFYSTFGQKP</sequence>
<dbReference type="EMBL" id="BKZW01000001">
    <property type="protein sequence ID" value="GER86569.1"/>
    <property type="molecule type" value="Genomic_DNA"/>
</dbReference>
<dbReference type="PROSITE" id="PS01184">
    <property type="entry name" value="UBIE_2"/>
    <property type="match status" value="1"/>
</dbReference>
<protein>
    <submittedName>
        <fullName evidence="4">Uncharacterized protein</fullName>
    </submittedName>
</protein>
<reference evidence="4 5" key="1">
    <citation type="submission" date="2019-10" db="EMBL/GenBank/DDBJ databases">
        <title>Dictyobacter vulcani sp. nov., within the class Ktedonobacteria, isolated from soil of volcanic Mt. Zao.</title>
        <authorList>
            <person name="Zheng Y."/>
            <person name="Wang C.M."/>
            <person name="Sakai Y."/>
            <person name="Abe K."/>
            <person name="Yokota A."/>
            <person name="Yabe S."/>
        </authorList>
    </citation>
    <scope>NUCLEOTIDE SEQUENCE [LARGE SCALE GENOMIC DNA]</scope>
    <source>
        <strain evidence="4 5">W12</strain>
    </source>
</reference>
<name>A0A5J4KK75_9CHLR</name>
<dbReference type="CDD" id="cd02440">
    <property type="entry name" value="AdoMet_MTases"/>
    <property type="match status" value="1"/>
</dbReference>